<reference evidence="2 3" key="1">
    <citation type="submission" date="2021-06" db="EMBL/GenBank/DDBJ databases">
        <authorList>
            <person name="Palmer J.M."/>
        </authorList>
    </citation>
    <scope>NUCLEOTIDE SEQUENCE [LARGE SCALE GENOMIC DNA]</scope>
    <source>
        <strain evidence="2 3">MEX-2019</strain>
        <tissue evidence="2">Muscle</tissue>
    </source>
</reference>
<evidence type="ECO:0000313" key="3">
    <source>
        <dbReference type="Proteomes" id="UP001311232"/>
    </source>
</evidence>
<accession>A0AAV9RWW0</accession>
<dbReference type="EMBL" id="JAHHUM010001227">
    <property type="protein sequence ID" value="KAK5613293.1"/>
    <property type="molecule type" value="Genomic_DNA"/>
</dbReference>
<comment type="caution">
    <text evidence="2">The sequence shown here is derived from an EMBL/GenBank/DDBJ whole genome shotgun (WGS) entry which is preliminary data.</text>
</comment>
<sequence length="71" mass="7507">MPRAPTQTTPYPGGAAPASPPMAHNQHRPWGGGNGPQGASTNLLRGQLPIGDRGQVPLRVPQRHQNEVPTE</sequence>
<feature type="compositionally biased region" description="Low complexity" evidence="1">
    <location>
        <begin position="1"/>
        <end position="23"/>
    </location>
</feature>
<feature type="region of interest" description="Disordered" evidence="1">
    <location>
        <begin position="1"/>
        <end position="71"/>
    </location>
</feature>
<evidence type="ECO:0000256" key="1">
    <source>
        <dbReference type="SAM" id="MobiDB-lite"/>
    </source>
</evidence>
<organism evidence="2 3">
    <name type="scientific">Crenichthys baileyi</name>
    <name type="common">White River springfish</name>
    <dbReference type="NCBI Taxonomy" id="28760"/>
    <lineage>
        <taxon>Eukaryota</taxon>
        <taxon>Metazoa</taxon>
        <taxon>Chordata</taxon>
        <taxon>Craniata</taxon>
        <taxon>Vertebrata</taxon>
        <taxon>Euteleostomi</taxon>
        <taxon>Actinopterygii</taxon>
        <taxon>Neopterygii</taxon>
        <taxon>Teleostei</taxon>
        <taxon>Neoteleostei</taxon>
        <taxon>Acanthomorphata</taxon>
        <taxon>Ovalentaria</taxon>
        <taxon>Atherinomorphae</taxon>
        <taxon>Cyprinodontiformes</taxon>
        <taxon>Goodeidae</taxon>
        <taxon>Crenichthys</taxon>
    </lineage>
</organism>
<protein>
    <submittedName>
        <fullName evidence="2">Uncharacterized protein</fullName>
    </submittedName>
</protein>
<proteinExistence type="predicted"/>
<keyword evidence="3" id="KW-1185">Reference proteome</keyword>
<dbReference type="Proteomes" id="UP001311232">
    <property type="component" value="Unassembled WGS sequence"/>
</dbReference>
<gene>
    <name evidence="2" type="ORF">CRENBAI_024180</name>
</gene>
<evidence type="ECO:0000313" key="2">
    <source>
        <dbReference type="EMBL" id="KAK5613293.1"/>
    </source>
</evidence>
<name>A0AAV9RWW0_9TELE</name>
<dbReference type="AlphaFoldDB" id="A0AAV9RWW0"/>